<keyword evidence="8" id="KW-1185">Reference proteome</keyword>
<keyword evidence="4 6" id="KW-0732">Signal</keyword>
<dbReference type="Gene3D" id="3.80.10.10">
    <property type="entry name" value="Ribonuclease Inhibitor"/>
    <property type="match status" value="2"/>
</dbReference>
<evidence type="ECO:0000256" key="3">
    <source>
        <dbReference type="ARBA" id="ARBA00022614"/>
    </source>
</evidence>
<evidence type="ECO:0000313" key="8">
    <source>
        <dbReference type="Proteomes" id="UP000237000"/>
    </source>
</evidence>
<comment type="subcellular location">
    <subcellularLocation>
        <location evidence="1">Secreted</location>
    </subcellularLocation>
</comment>
<keyword evidence="5" id="KW-0677">Repeat</keyword>
<dbReference type="InterPro" id="IPR001611">
    <property type="entry name" value="Leu-rich_rpt"/>
</dbReference>
<evidence type="ECO:0000256" key="6">
    <source>
        <dbReference type="SAM" id="SignalP"/>
    </source>
</evidence>
<keyword evidence="3" id="KW-0433">Leucine-rich repeat</keyword>
<dbReference type="AlphaFoldDB" id="A0A2P5ERF4"/>
<evidence type="ECO:0000313" key="7">
    <source>
        <dbReference type="EMBL" id="PON88102.1"/>
    </source>
</evidence>
<keyword evidence="2" id="KW-0964">Secreted</keyword>
<dbReference type="OrthoDB" id="676979at2759"/>
<dbReference type="EMBL" id="JXTC01000109">
    <property type="protein sequence ID" value="PON88102.1"/>
    <property type="molecule type" value="Genomic_DNA"/>
</dbReference>
<sequence length="426" mass="47460">MATNFMLIFKCLSQIFLLFSLLICFPNSLVVCHHDETESPAQSPPLIPQLLTFADQRLAVVYPIIQTFKNIITSDPFGITKTWVGSDVCNYTGFYCDKPPDNLTATAVASIDFNGYQLAAPTLDGFIDQLPDLALFHANSNKFSGIISPKLASLRYLYELDLSNNNFLGPFPTPLLTLPGLTFLDIRYNSFTGTVPPMIFMETLDALFLNNNNFIQTLPESLGSTTATFLVLANNKFTGPIPRSIGNTSETLTEVLFLNNLLTGCIPYEVGLLRKAVVFDAGNNLLTGPLPCSLRCLEKIEVLNFAGNLLYGKVPEVVCELGNLVNFSLSDNYFTYVGPQCRKLIEDGVLDVRNNCIHGLPDQRSLEECALFFLKPRSCLHPSWFTIIPCEVHAPQKRTSPKRYSKRKLVSYAALSRHRRLADYVL</sequence>
<evidence type="ECO:0000256" key="5">
    <source>
        <dbReference type="ARBA" id="ARBA00022737"/>
    </source>
</evidence>
<proteinExistence type="predicted"/>
<dbReference type="SUPFAM" id="SSF52058">
    <property type="entry name" value="L domain-like"/>
    <property type="match status" value="1"/>
</dbReference>
<feature type="signal peptide" evidence="6">
    <location>
        <begin position="1"/>
        <end position="32"/>
    </location>
</feature>
<dbReference type="Pfam" id="PF00560">
    <property type="entry name" value="LRR_1"/>
    <property type="match status" value="3"/>
</dbReference>
<dbReference type="STRING" id="63057.A0A2P5ERF4"/>
<dbReference type="InterPro" id="IPR051582">
    <property type="entry name" value="LRR_extensin-like_regulator"/>
</dbReference>
<gene>
    <name evidence="7" type="ORF">TorRG33x02_161280</name>
</gene>
<feature type="chain" id="PRO_5015143133" evidence="6">
    <location>
        <begin position="33"/>
        <end position="426"/>
    </location>
</feature>
<dbReference type="GO" id="GO:0005576">
    <property type="term" value="C:extracellular region"/>
    <property type="evidence" value="ECO:0007669"/>
    <property type="project" value="UniProtKB-SubCell"/>
</dbReference>
<evidence type="ECO:0000256" key="4">
    <source>
        <dbReference type="ARBA" id="ARBA00022729"/>
    </source>
</evidence>
<dbReference type="InParanoid" id="A0A2P5ERF4"/>
<name>A0A2P5ERF4_TREOI</name>
<organism evidence="7 8">
    <name type="scientific">Trema orientale</name>
    <name type="common">Charcoal tree</name>
    <name type="synonym">Celtis orientalis</name>
    <dbReference type="NCBI Taxonomy" id="63057"/>
    <lineage>
        <taxon>Eukaryota</taxon>
        <taxon>Viridiplantae</taxon>
        <taxon>Streptophyta</taxon>
        <taxon>Embryophyta</taxon>
        <taxon>Tracheophyta</taxon>
        <taxon>Spermatophyta</taxon>
        <taxon>Magnoliopsida</taxon>
        <taxon>eudicotyledons</taxon>
        <taxon>Gunneridae</taxon>
        <taxon>Pentapetalae</taxon>
        <taxon>rosids</taxon>
        <taxon>fabids</taxon>
        <taxon>Rosales</taxon>
        <taxon>Cannabaceae</taxon>
        <taxon>Trema</taxon>
    </lineage>
</organism>
<dbReference type="PANTHER" id="PTHR32093:SF128">
    <property type="entry name" value="LEUCINE-RICH REPEAT-CONTAINING N-TERMINAL PLANT-TYPE DOMAIN-CONTAINING PROTEIN"/>
    <property type="match status" value="1"/>
</dbReference>
<dbReference type="PANTHER" id="PTHR32093">
    <property type="entry name" value="LEUCINE-RICH REPEAT EXTENSIN-LIKE PROTEIN 3-RELATED"/>
    <property type="match status" value="1"/>
</dbReference>
<reference evidence="8" key="1">
    <citation type="submission" date="2016-06" db="EMBL/GenBank/DDBJ databases">
        <title>Parallel loss of symbiosis genes in relatives of nitrogen-fixing non-legume Parasponia.</title>
        <authorList>
            <person name="Van Velzen R."/>
            <person name="Holmer R."/>
            <person name="Bu F."/>
            <person name="Rutten L."/>
            <person name="Van Zeijl A."/>
            <person name="Liu W."/>
            <person name="Santuari L."/>
            <person name="Cao Q."/>
            <person name="Sharma T."/>
            <person name="Shen D."/>
            <person name="Roswanjaya Y."/>
            <person name="Wardhani T."/>
            <person name="Kalhor M.S."/>
            <person name="Jansen J."/>
            <person name="Van den Hoogen J."/>
            <person name="Gungor B."/>
            <person name="Hartog M."/>
            <person name="Hontelez J."/>
            <person name="Verver J."/>
            <person name="Yang W.-C."/>
            <person name="Schijlen E."/>
            <person name="Repin R."/>
            <person name="Schilthuizen M."/>
            <person name="Schranz E."/>
            <person name="Heidstra R."/>
            <person name="Miyata K."/>
            <person name="Fedorova E."/>
            <person name="Kohlen W."/>
            <person name="Bisseling T."/>
            <person name="Smit S."/>
            <person name="Geurts R."/>
        </authorList>
    </citation>
    <scope>NUCLEOTIDE SEQUENCE [LARGE SCALE GENOMIC DNA]</scope>
    <source>
        <strain evidence="8">cv. RG33-2</strain>
    </source>
</reference>
<dbReference type="InterPro" id="IPR032675">
    <property type="entry name" value="LRR_dom_sf"/>
</dbReference>
<evidence type="ECO:0000256" key="1">
    <source>
        <dbReference type="ARBA" id="ARBA00004613"/>
    </source>
</evidence>
<accession>A0A2P5ERF4</accession>
<evidence type="ECO:0000256" key="2">
    <source>
        <dbReference type="ARBA" id="ARBA00022525"/>
    </source>
</evidence>
<protein>
    <submittedName>
        <fullName evidence="7">LRR domain containing protein</fullName>
    </submittedName>
</protein>
<dbReference type="Proteomes" id="UP000237000">
    <property type="component" value="Unassembled WGS sequence"/>
</dbReference>
<comment type="caution">
    <text evidence="7">The sequence shown here is derived from an EMBL/GenBank/DDBJ whole genome shotgun (WGS) entry which is preliminary data.</text>
</comment>